<dbReference type="Proteomes" id="UP001524478">
    <property type="component" value="Unassembled WGS sequence"/>
</dbReference>
<dbReference type="InterPro" id="IPR013486">
    <property type="entry name" value="SpoIID/LytB"/>
</dbReference>
<evidence type="ECO:0000313" key="3">
    <source>
        <dbReference type="EMBL" id="MCQ4923189.1"/>
    </source>
</evidence>
<organism evidence="3 4">
    <name type="scientific">Tissierella carlieri</name>
    <dbReference type="NCBI Taxonomy" id="689904"/>
    <lineage>
        <taxon>Bacteria</taxon>
        <taxon>Bacillati</taxon>
        <taxon>Bacillota</taxon>
        <taxon>Tissierellia</taxon>
        <taxon>Tissierellales</taxon>
        <taxon>Tissierellaceae</taxon>
        <taxon>Tissierella</taxon>
    </lineage>
</organism>
<dbReference type="InterPro" id="IPR014225">
    <property type="entry name" value="Spore_II_D_firmicutes"/>
</dbReference>
<evidence type="ECO:0000313" key="4">
    <source>
        <dbReference type="Proteomes" id="UP001524478"/>
    </source>
</evidence>
<evidence type="ECO:0000259" key="2">
    <source>
        <dbReference type="Pfam" id="PF08486"/>
    </source>
</evidence>
<keyword evidence="1" id="KW-1133">Transmembrane helix</keyword>
<dbReference type="NCBIfam" id="TIGR02669">
    <property type="entry name" value="SpoIID_LytB"/>
    <property type="match status" value="1"/>
</dbReference>
<keyword evidence="1" id="KW-0812">Transmembrane</keyword>
<sequence length="346" mass="39036">MKKLGMYISMVLIITILIPTVIVKTFNFVPKGNTAQGKSLEQEEQIIEKVETPVAIDYTDSTVKIYNTKIGIVDEINIEDYVKGVVAAEMPAEFHIEALKAQAVAARTYAISRTIKYKDGHPDHPSAPLCNGIHCQAYLSFSQLREIHGETWIEKYWSKIEESVDSTKNLAIFYNGEIIEPLYHSTAGGRTEDIKDVFGGDAPYLKSVPSPYEEEAPKYRNTLTLTIEEFINKIKSKYPDANLTKDNLHEKLKLIERTLTGRVKKAAIDKIIIDGRDLRDLFSLNSTNFTFSLDKKLNIIEIETYGYGHGLGMSQWGANGMGKHGSTFEEILKHYYTGVEIRSIEN</sequence>
<reference evidence="3 4" key="1">
    <citation type="submission" date="2022-06" db="EMBL/GenBank/DDBJ databases">
        <title>Isolation of gut microbiota from human fecal samples.</title>
        <authorList>
            <person name="Pamer E.G."/>
            <person name="Barat B."/>
            <person name="Waligurski E."/>
            <person name="Medina S."/>
            <person name="Paddock L."/>
            <person name="Mostad J."/>
        </authorList>
    </citation>
    <scope>NUCLEOTIDE SEQUENCE [LARGE SCALE GENOMIC DNA]</scope>
    <source>
        <strain evidence="3 4">DFI.7.95</strain>
    </source>
</reference>
<feature type="domain" description="Sporulation stage II protein D amidase enhancer LytB N-terminal" evidence="2">
    <location>
        <begin position="66"/>
        <end position="174"/>
    </location>
</feature>
<gene>
    <name evidence="3" type="primary">spoIID</name>
    <name evidence="3" type="ORF">NE686_08845</name>
</gene>
<dbReference type="PANTHER" id="PTHR30032:SF4">
    <property type="entry name" value="AMIDASE ENHANCER"/>
    <property type="match status" value="1"/>
</dbReference>
<evidence type="ECO:0000256" key="1">
    <source>
        <dbReference type="SAM" id="Phobius"/>
    </source>
</evidence>
<name>A0ABT1S9R2_9FIRM</name>
<dbReference type="PANTHER" id="PTHR30032">
    <property type="entry name" value="N-ACETYLMURAMOYL-L-ALANINE AMIDASE-RELATED"/>
    <property type="match status" value="1"/>
</dbReference>
<comment type="caution">
    <text evidence="3">The sequence shown here is derived from an EMBL/GenBank/DDBJ whole genome shotgun (WGS) entry which is preliminary data.</text>
</comment>
<feature type="transmembrane region" description="Helical" evidence="1">
    <location>
        <begin position="6"/>
        <end position="29"/>
    </location>
</feature>
<dbReference type="EMBL" id="JANGAC010000005">
    <property type="protein sequence ID" value="MCQ4923189.1"/>
    <property type="molecule type" value="Genomic_DNA"/>
</dbReference>
<protein>
    <submittedName>
        <fullName evidence="3">Stage II sporulation protein D</fullName>
    </submittedName>
</protein>
<keyword evidence="4" id="KW-1185">Reference proteome</keyword>
<dbReference type="InterPro" id="IPR013693">
    <property type="entry name" value="SpoIID/LytB_N"/>
</dbReference>
<dbReference type="NCBIfam" id="TIGR02870">
    <property type="entry name" value="spore_II_D"/>
    <property type="match status" value="1"/>
</dbReference>
<dbReference type="RefSeq" id="WP_256311224.1">
    <property type="nucleotide sequence ID" value="NZ_JANGAC010000005.1"/>
</dbReference>
<dbReference type="InterPro" id="IPR051922">
    <property type="entry name" value="Bact_Sporulation_Assoc"/>
</dbReference>
<accession>A0ABT1S9R2</accession>
<proteinExistence type="predicted"/>
<dbReference type="Pfam" id="PF08486">
    <property type="entry name" value="SpoIID"/>
    <property type="match status" value="1"/>
</dbReference>
<keyword evidence="1" id="KW-0472">Membrane</keyword>